<organism evidence="2 3">
    <name type="scientific">Cellulosimicrobium protaetiae</name>
    <dbReference type="NCBI Taxonomy" id="2587808"/>
    <lineage>
        <taxon>Bacteria</taxon>
        <taxon>Bacillati</taxon>
        <taxon>Actinomycetota</taxon>
        <taxon>Actinomycetes</taxon>
        <taxon>Micrococcales</taxon>
        <taxon>Promicromonosporaceae</taxon>
        <taxon>Cellulosimicrobium</taxon>
    </lineage>
</organism>
<feature type="region of interest" description="Disordered" evidence="1">
    <location>
        <begin position="34"/>
        <end position="69"/>
    </location>
</feature>
<protein>
    <submittedName>
        <fullName evidence="2">Uncharacterized protein</fullName>
    </submittedName>
</protein>
<name>A0A6M5UM57_9MICO</name>
<evidence type="ECO:0000313" key="2">
    <source>
        <dbReference type="EMBL" id="QJW38443.1"/>
    </source>
</evidence>
<reference evidence="3" key="1">
    <citation type="journal article" date="2022" name="Int. J. Syst. Evol. Microbiol.">
        <title>Cellulosimicrobium protaetiae sp. nov., isolated from the gut of the larva of Protaetia brevitarsis seulensis.</title>
        <authorList>
            <person name="Le Han H."/>
            <person name="Nguyen T.T.H."/>
            <person name="Li Z."/>
            <person name="Shin N.R."/>
            <person name="Kim S.G."/>
        </authorList>
    </citation>
    <scope>NUCLEOTIDE SEQUENCE [LARGE SCALE GENOMIC DNA]</scope>
    <source>
        <strain evidence="3">BI34</strain>
    </source>
</reference>
<feature type="compositionally biased region" description="Pro residues" evidence="1">
    <location>
        <begin position="58"/>
        <end position="68"/>
    </location>
</feature>
<dbReference type="AlphaFoldDB" id="A0A6M5UM57"/>
<feature type="compositionally biased region" description="Low complexity" evidence="1">
    <location>
        <begin position="46"/>
        <end position="57"/>
    </location>
</feature>
<dbReference type="Proteomes" id="UP000451354">
    <property type="component" value="Chromosome"/>
</dbReference>
<evidence type="ECO:0000313" key="3">
    <source>
        <dbReference type="Proteomes" id="UP000451354"/>
    </source>
</evidence>
<sequence>MTVVLVVVVWVVALAASVLGGGPVTQWVLRTAARSGDPGRGRAGRPRTTAGAVDPATVPVPPPPPPATGPIGTEAVKALRGGTWIGILERFAITGCLLAGEPGGIAFVVAIKGLGRYPELREHPVASERFVIGTLASMCWAATVGVAANAVLVALG</sequence>
<gene>
    <name evidence="2" type="ORF">FIC82_012270</name>
</gene>
<dbReference type="KEGG" id="cprt:FIC82_012270"/>
<keyword evidence="3" id="KW-1185">Reference proteome</keyword>
<accession>A0A6M5UM57</accession>
<evidence type="ECO:0000256" key="1">
    <source>
        <dbReference type="SAM" id="MobiDB-lite"/>
    </source>
</evidence>
<dbReference type="EMBL" id="CP052757">
    <property type="protein sequence ID" value="QJW38443.1"/>
    <property type="molecule type" value="Genomic_DNA"/>
</dbReference>
<proteinExistence type="predicted"/>